<dbReference type="Gene3D" id="3.40.50.2000">
    <property type="entry name" value="Glycogen Phosphorylase B"/>
    <property type="match status" value="2"/>
</dbReference>
<evidence type="ECO:0000259" key="1">
    <source>
        <dbReference type="Pfam" id="PF00534"/>
    </source>
</evidence>
<keyword evidence="4" id="KW-1185">Reference proteome</keyword>
<proteinExistence type="predicted"/>
<feature type="domain" description="Glycosyltransferase subfamily 4-like N-terminal" evidence="2">
    <location>
        <begin position="78"/>
        <end position="201"/>
    </location>
</feature>
<gene>
    <name evidence="3" type="ORF">QTN89_13225</name>
</gene>
<organism evidence="3 4">
    <name type="scientific">Roseiconus lacunae</name>
    <dbReference type="NCBI Taxonomy" id="2605694"/>
    <lineage>
        <taxon>Bacteria</taxon>
        <taxon>Pseudomonadati</taxon>
        <taxon>Planctomycetota</taxon>
        <taxon>Planctomycetia</taxon>
        <taxon>Pirellulales</taxon>
        <taxon>Pirellulaceae</taxon>
        <taxon>Roseiconus</taxon>
    </lineage>
</organism>
<dbReference type="PANTHER" id="PTHR12526:SF630">
    <property type="entry name" value="GLYCOSYLTRANSFERASE"/>
    <property type="match status" value="1"/>
</dbReference>
<dbReference type="Pfam" id="PF13579">
    <property type="entry name" value="Glyco_trans_4_4"/>
    <property type="match status" value="1"/>
</dbReference>
<evidence type="ECO:0000313" key="4">
    <source>
        <dbReference type="Proteomes" id="UP001239462"/>
    </source>
</evidence>
<dbReference type="Pfam" id="PF00534">
    <property type="entry name" value="Glycos_transf_1"/>
    <property type="match status" value="1"/>
</dbReference>
<dbReference type="InterPro" id="IPR001296">
    <property type="entry name" value="Glyco_trans_1"/>
</dbReference>
<name>A0ABT7PJC4_9BACT</name>
<accession>A0ABT7PJC4</accession>
<protein>
    <submittedName>
        <fullName evidence="3">Glycosyltransferase family 4 protein</fullName>
    </submittedName>
</protein>
<dbReference type="InterPro" id="IPR028098">
    <property type="entry name" value="Glyco_trans_4-like_N"/>
</dbReference>
<dbReference type="EMBL" id="JASZZN010000008">
    <property type="protein sequence ID" value="MDM4016399.1"/>
    <property type="molecule type" value="Genomic_DNA"/>
</dbReference>
<dbReference type="RefSeq" id="WP_289164035.1">
    <property type="nucleotide sequence ID" value="NZ_JASZZN010000008.1"/>
</dbReference>
<dbReference type="PANTHER" id="PTHR12526">
    <property type="entry name" value="GLYCOSYLTRANSFERASE"/>
    <property type="match status" value="1"/>
</dbReference>
<evidence type="ECO:0000313" key="3">
    <source>
        <dbReference type="EMBL" id="MDM4016399.1"/>
    </source>
</evidence>
<dbReference type="SUPFAM" id="SSF53756">
    <property type="entry name" value="UDP-Glycosyltransferase/glycogen phosphorylase"/>
    <property type="match status" value="1"/>
</dbReference>
<dbReference type="Proteomes" id="UP001239462">
    <property type="component" value="Unassembled WGS sequence"/>
</dbReference>
<comment type="caution">
    <text evidence="3">The sequence shown here is derived from an EMBL/GenBank/DDBJ whole genome shotgun (WGS) entry which is preliminary data.</text>
</comment>
<sequence>MRVAHVITRMIIGGAQENTLLNCLDLIHEHDDEVMLVTGPALGPEGDLLERGGFANARDRSPSGVSSELPQAASWGRAGELDIRLLPDLRRNIHPSMDWSAYRSIRNTLREYRPDVVHTHSAKAGLLGRLAAWSLNVPAVIHTVHGAPFHDFQPRLAKSFFQRCERYAARRCHRIVSVADAMTDLMVEADVAPREKFTTVYSGMNVDPFVHANERRDAVRQRYGIDDDNVVVGKVARLFHLKGHDDLITSAKQVIEQCPQVRFLLVGDGILKESLEQRIDEIGLKEHFIFTGLVSPETVPELIGAMDVLVHTSLREGLARALPQALIAGKPAVSFDVDGAREVVISDETGYLIPPRDCRQLATSLIRLAQDAELRQRLGREGQSRFTERFRHQAMTRQIRGIYQEVLNRRN</sequence>
<reference evidence="3 4" key="1">
    <citation type="submission" date="2023-06" db="EMBL/GenBank/DDBJ databases">
        <title>Roseiconus lacunae JC819 isolated from Gulf of Mannar region, Tamil Nadu.</title>
        <authorList>
            <person name="Pk S."/>
            <person name="Ch S."/>
            <person name="Ch V.R."/>
        </authorList>
    </citation>
    <scope>NUCLEOTIDE SEQUENCE [LARGE SCALE GENOMIC DNA]</scope>
    <source>
        <strain evidence="3 4">JC819</strain>
    </source>
</reference>
<evidence type="ECO:0000259" key="2">
    <source>
        <dbReference type="Pfam" id="PF13579"/>
    </source>
</evidence>
<dbReference type="CDD" id="cd03808">
    <property type="entry name" value="GT4_CapM-like"/>
    <property type="match status" value="1"/>
</dbReference>
<feature type="domain" description="Glycosyl transferase family 1" evidence="1">
    <location>
        <begin position="216"/>
        <end position="384"/>
    </location>
</feature>